<dbReference type="Gene3D" id="1.10.150.690">
    <property type="entry name" value="DUF2063"/>
    <property type="match status" value="1"/>
</dbReference>
<dbReference type="InterPro" id="IPR018640">
    <property type="entry name" value="DUF2063"/>
</dbReference>
<dbReference type="RefSeq" id="WP_046356392.1">
    <property type="nucleotide sequence ID" value="NZ_AUXW01000149.1"/>
</dbReference>
<evidence type="ECO:0000313" key="4">
    <source>
        <dbReference type="Proteomes" id="UP000033434"/>
    </source>
</evidence>
<name>A0A0F6AAT3_9GAMM</name>
<dbReference type="PATRIC" id="fig|1129367.4.peg.2795"/>
<sequence length="256" mass="29656">MSFQEVQASFVAHIKDPDNVAKPSDVEERRMKIYRELFFNNVEGFVASAFPVLKSLYNQCEWYSLVRKFFAQHSCESPYFLEISQEFLHFLENTYQPTEYDPVFMYELAHYEWVELNVSILKREPSDRIRDERIQENDALYLSSVAQCVQYTFPVHQIQTDFQPSEPEGGPYGFVVYRDHDDETQFIALNPMTSLLLTSIEQNPGVSILQLSEQIAQQIPGFSAEQLLLGALQTLQQFTELGIIVDKKNNSALLRS</sequence>
<gene>
    <name evidence="3" type="ORF">N479_14825</name>
</gene>
<evidence type="ECO:0000259" key="2">
    <source>
        <dbReference type="Pfam" id="PF22106"/>
    </source>
</evidence>
<evidence type="ECO:0000313" key="3">
    <source>
        <dbReference type="EMBL" id="KKE83268.1"/>
    </source>
</evidence>
<dbReference type="EMBL" id="AUXW01000149">
    <property type="protein sequence ID" value="KKE83268.1"/>
    <property type="molecule type" value="Genomic_DNA"/>
</dbReference>
<accession>A0A0F6AAT3</accession>
<dbReference type="Pfam" id="PF09836">
    <property type="entry name" value="DUF2063"/>
    <property type="match status" value="1"/>
</dbReference>
<dbReference type="Pfam" id="PF22106">
    <property type="entry name" value="NGO1945_C"/>
    <property type="match status" value="1"/>
</dbReference>
<organism evidence="3 4">
    <name type="scientific">Pseudoalteromonas luteoviolacea S4054</name>
    <dbReference type="NCBI Taxonomy" id="1129367"/>
    <lineage>
        <taxon>Bacteria</taxon>
        <taxon>Pseudomonadati</taxon>
        <taxon>Pseudomonadota</taxon>
        <taxon>Gammaproteobacteria</taxon>
        <taxon>Alteromonadales</taxon>
        <taxon>Pseudoalteromonadaceae</taxon>
        <taxon>Pseudoalteromonas</taxon>
    </lineage>
</organism>
<dbReference type="AlphaFoldDB" id="A0A0F6AAT3"/>
<proteinExistence type="predicted"/>
<protein>
    <submittedName>
        <fullName evidence="3">Uncharacterized protein</fullName>
    </submittedName>
</protein>
<dbReference type="Proteomes" id="UP000033434">
    <property type="component" value="Unassembled WGS sequence"/>
</dbReference>
<dbReference type="InterPro" id="IPR054098">
    <property type="entry name" value="NGO1945-like_C"/>
</dbReference>
<dbReference type="InterPro" id="IPR044922">
    <property type="entry name" value="DUF2063_N_sf"/>
</dbReference>
<feature type="domain" description="NGO1945-like C-terminal" evidence="2">
    <location>
        <begin position="143"/>
        <end position="238"/>
    </location>
</feature>
<reference evidence="3 4" key="1">
    <citation type="journal article" date="2015" name="BMC Genomics">
        <title>Genome mining reveals unlocked bioactive potential of marine Gram-negative bacteria.</title>
        <authorList>
            <person name="Machado H."/>
            <person name="Sonnenschein E.C."/>
            <person name="Melchiorsen J."/>
            <person name="Gram L."/>
        </authorList>
    </citation>
    <scope>NUCLEOTIDE SEQUENCE [LARGE SCALE GENOMIC DNA]</scope>
    <source>
        <strain evidence="3 4">S4054</strain>
    </source>
</reference>
<evidence type="ECO:0000259" key="1">
    <source>
        <dbReference type="Pfam" id="PF09836"/>
    </source>
</evidence>
<comment type="caution">
    <text evidence="3">The sequence shown here is derived from an EMBL/GenBank/DDBJ whole genome shotgun (WGS) entry which is preliminary data.</text>
</comment>
<feature type="domain" description="Putative DNA-binding" evidence="1">
    <location>
        <begin position="5"/>
        <end position="91"/>
    </location>
</feature>
<dbReference type="Gene3D" id="3.90.930.50">
    <property type="match status" value="1"/>
</dbReference>